<protein>
    <submittedName>
        <fullName evidence="1">Uncharacterized protein</fullName>
    </submittedName>
</protein>
<evidence type="ECO:0000313" key="3">
    <source>
        <dbReference type="Proteomes" id="UP000076321"/>
    </source>
</evidence>
<accession>A0A154MF04</accession>
<organism evidence="1 3">
    <name type="scientific">Amycolatopsis regifaucium</name>
    <dbReference type="NCBI Taxonomy" id="546365"/>
    <lineage>
        <taxon>Bacteria</taxon>
        <taxon>Bacillati</taxon>
        <taxon>Actinomycetota</taxon>
        <taxon>Actinomycetes</taxon>
        <taxon>Pseudonocardiales</taxon>
        <taxon>Pseudonocardiaceae</taxon>
        <taxon>Amycolatopsis</taxon>
    </lineage>
</organism>
<keyword evidence="4" id="KW-1185">Reference proteome</keyword>
<dbReference type="EMBL" id="LOBU02000039">
    <property type="protein sequence ID" value="OKA03230.1"/>
    <property type="molecule type" value="Genomic_DNA"/>
</dbReference>
<reference evidence="2 4" key="2">
    <citation type="submission" date="2016-11" db="EMBL/GenBank/DDBJ databases">
        <title>Genome sequencing of Amycolatopsis regifaucium.</title>
        <authorList>
            <person name="Mayilraj S."/>
            <person name="Kaur N."/>
        </authorList>
    </citation>
    <scope>NUCLEOTIDE SEQUENCE [LARGE SCALE GENOMIC DNA]</scope>
    <source>
        <strain evidence="2 4">GY080</strain>
    </source>
</reference>
<dbReference type="Gene3D" id="3.40.1410.10">
    <property type="entry name" value="Chorismate lyase-like"/>
    <property type="match status" value="1"/>
</dbReference>
<dbReference type="Proteomes" id="UP000076321">
    <property type="component" value="Unassembled WGS sequence"/>
</dbReference>
<dbReference type="RefSeq" id="WP_061988586.1">
    <property type="nucleotide sequence ID" value="NZ_FOPQ01000022.1"/>
</dbReference>
<evidence type="ECO:0000313" key="2">
    <source>
        <dbReference type="EMBL" id="OKA03230.1"/>
    </source>
</evidence>
<proteinExistence type="predicted"/>
<sequence length="176" mass="19428">MQYENDVESKVRTLAALLRDTDTFTGTIARWLQAPVEYSSLRHEYRPVTAEYASQLDIPLGSNVVFRRGYLEVRSLGTRQPVAEVSAVVVDHRLSRDARQALDSKKVPLGLILSRQGVRRHTQSVTPSSAIDANGPQVLRVAATLTVAGEPVAAVNEIVYRQLFDLGHHSLISPTI</sequence>
<name>A0A154MF04_9PSEU</name>
<dbReference type="InterPro" id="IPR028978">
    <property type="entry name" value="Chorismate_lyase_/UTRA_dom_sf"/>
</dbReference>
<comment type="caution">
    <text evidence="1">The sequence shown here is derived from an EMBL/GenBank/DDBJ whole genome shotgun (WGS) entry which is preliminary data.</text>
</comment>
<dbReference type="AlphaFoldDB" id="A0A154MF04"/>
<dbReference type="SUPFAM" id="SSF64288">
    <property type="entry name" value="Chorismate lyase-like"/>
    <property type="match status" value="1"/>
</dbReference>
<reference evidence="1 3" key="1">
    <citation type="submission" date="2015-12" db="EMBL/GenBank/DDBJ databases">
        <title>Amycolatopsis regifaucium genome sequencing and assembly.</title>
        <authorList>
            <person name="Mayilraj S."/>
        </authorList>
    </citation>
    <scope>NUCLEOTIDE SEQUENCE [LARGE SCALE GENOMIC DNA]</scope>
    <source>
        <strain evidence="1 3">GY080</strain>
    </source>
</reference>
<evidence type="ECO:0000313" key="4">
    <source>
        <dbReference type="Proteomes" id="UP000186883"/>
    </source>
</evidence>
<dbReference type="Proteomes" id="UP000186883">
    <property type="component" value="Unassembled WGS sequence"/>
</dbReference>
<gene>
    <name evidence="2" type="ORF">ATP06_0237540</name>
    <name evidence="1" type="ORF">AVL48_36465</name>
</gene>
<evidence type="ECO:0000313" key="1">
    <source>
        <dbReference type="EMBL" id="KZB83114.1"/>
    </source>
</evidence>
<dbReference type="EMBL" id="LQCI01000024">
    <property type="protein sequence ID" value="KZB83114.1"/>
    <property type="molecule type" value="Genomic_DNA"/>
</dbReference>
<dbReference type="OrthoDB" id="3696892at2"/>